<comment type="subcellular location">
    <subcellularLocation>
        <location evidence="1">Membrane</location>
        <topology evidence="1">Multi-pass membrane protein</topology>
    </subcellularLocation>
</comment>
<dbReference type="Pfam" id="PF01545">
    <property type="entry name" value="Cation_efflux"/>
    <property type="match status" value="1"/>
</dbReference>
<dbReference type="Gene3D" id="1.20.1510.10">
    <property type="entry name" value="Cation efflux protein transmembrane domain"/>
    <property type="match status" value="1"/>
</dbReference>
<dbReference type="InterPro" id="IPR058533">
    <property type="entry name" value="Cation_efflux_TM"/>
</dbReference>
<evidence type="ECO:0000256" key="3">
    <source>
        <dbReference type="ARBA" id="ARBA00022989"/>
    </source>
</evidence>
<evidence type="ECO:0000313" key="7">
    <source>
        <dbReference type="Proteomes" id="UP000033566"/>
    </source>
</evidence>
<reference evidence="6 7" key="1">
    <citation type="journal article" date="2015" name="Genome Announc.">
        <title>Complete Genome Sequence of Corynebacterium camporealensis DSM 44610, Isolated from the Milk of a Manchega Sheep with Subclinical Mastitis.</title>
        <authorList>
            <person name="Ruckert C."/>
            <person name="Albersmeier A."/>
            <person name="Winkler A."/>
            <person name="Tauch A."/>
        </authorList>
    </citation>
    <scope>NUCLEOTIDE SEQUENCE [LARGE SCALE GENOMIC DNA]</scope>
    <source>
        <strain evidence="6 7">DSM 44610</strain>
    </source>
</reference>
<sequence>MNTHKLQDMTTNELSSSSLSRSARRIVAIVAVLNLLGCLVEAFIAARIGSAALLADAADFLEDFLINALVLTALGWSAAGRRKASYGLAGLILIPAGAALGMAIYKIVSGEPPEAFTLSATAIGAGLLNLLCAILLVQLRSGNALTRGAWLAARNDVAANVLILGAGVLTIFWFSIWPDVLVGVVIAIINLSAAKEVFEQARAEDPEIE</sequence>
<evidence type="ECO:0000256" key="4">
    <source>
        <dbReference type="ARBA" id="ARBA00023136"/>
    </source>
</evidence>
<evidence type="ECO:0000259" key="5">
    <source>
        <dbReference type="Pfam" id="PF01545"/>
    </source>
</evidence>
<evidence type="ECO:0000313" key="6">
    <source>
        <dbReference type="EMBL" id="AKE38575.1"/>
    </source>
</evidence>
<dbReference type="EMBL" id="CP011311">
    <property type="protein sequence ID" value="AKE38575.1"/>
    <property type="molecule type" value="Genomic_DNA"/>
</dbReference>
<dbReference type="KEGG" id="ccj:UL81_02970"/>
<dbReference type="AlphaFoldDB" id="A0A0F6QVU2"/>
<protein>
    <submittedName>
        <fullName evidence="6">Co/Zn/Cd efflux system component</fullName>
    </submittedName>
</protein>
<keyword evidence="3" id="KW-1133">Transmembrane helix</keyword>
<organism evidence="6 7">
    <name type="scientific">Corynebacterium camporealensis</name>
    <dbReference type="NCBI Taxonomy" id="161896"/>
    <lineage>
        <taxon>Bacteria</taxon>
        <taxon>Bacillati</taxon>
        <taxon>Actinomycetota</taxon>
        <taxon>Actinomycetes</taxon>
        <taxon>Mycobacteriales</taxon>
        <taxon>Corynebacteriaceae</taxon>
        <taxon>Corynebacterium</taxon>
    </lineage>
</organism>
<dbReference type="HOGENOM" id="CLU_013430_8_0_11"/>
<dbReference type="GO" id="GO:0016020">
    <property type="term" value="C:membrane"/>
    <property type="evidence" value="ECO:0007669"/>
    <property type="project" value="UniProtKB-SubCell"/>
</dbReference>
<name>A0A0F6QVU2_9CORY</name>
<keyword evidence="4" id="KW-0472">Membrane</keyword>
<dbReference type="STRING" id="161896.UL81_02970"/>
<dbReference type="SUPFAM" id="SSF161111">
    <property type="entry name" value="Cation efflux protein transmembrane domain-like"/>
    <property type="match status" value="1"/>
</dbReference>
<dbReference type="Proteomes" id="UP000033566">
    <property type="component" value="Chromosome"/>
</dbReference>
<feature type="domain" description="Cation efflux protein transmembrane" evidence="5">
    <location>
        <begin position="28"/>
        <end position="198"/>
    </location>
</feature>
<evidence type="ECO:0000256" key="2">
    <source>
        <dbReference type="ARBA" id="ARBA00022692"/>
    </source>
</evidence>
<dbReference type="InterPro" id="IPR027469">
    <property type="entry name" value="Cation_efflux_TMD_sf"/>
</dbReference>
<proteinExistence type="predicted"/>
<dbReference type="PATRIC" id="fig|161896.4.peg.585"/>
<gene>
    <name evidence="6" type="ORF">UL81_02970</name>
</gene>
<accession>A0A0F6QVU2</accession>
<keyword evidence="2" id="KW-0812">Transmembrane</keyword>
<keyword evidence="7" id="KW-1185">Reference proteome</keyword>
<evidence type="ECO:0000256" key="1">
    <source>
        <dbReference type="ARBA" id="ARBA00004141"/>
    </source>
</evidence>